<proteinExistence type="predicted"/>
<sequence>MFNSKNCRKTNTAFLNKTESHEEYFRLLIFLLFLDYFISQLKDRFLNNKGILKSIQTSLPKNIVRASDEDLETAVEAVVNQWPNDVDASPESFFNELKMWRRNFLDQKNLHLIPTDFISSLNRCNEIIFPCTRKALKLFCTLPVTTATPERLFPTLRHCNYHLYADDLQCYISSRLDRVNDAIDKLNEDIDSIVTWTKKLRLKINPGKTQAIILGHKRQTDAVKHLDISPVKASFRLTDQSPLRWLHGLNHQPDTQEVRVRILTLNKEKRALAFLGQKFPRVSEAKLIAGIFDGLQIRELMNDTKFNDHKKDKESNAWLALKSIIKNFLGNCRSSEYEHTAEELLRSYQALGAYDGGDYKEQKCVESRDRQIRQDSRPYLLAVRREDREEMRGEKRREGEKREERERRDMGGVGEGERRGEERRGDIGGPIPWPPHSPDLNTLDYYLWGNLKALVYETQVQDVESLRAHIVEGCETKRHSPRMHQRLRDAMRH</sequence>
<dbReference type="InterPro" id="IPR036397">
    <property type="entry name" value="RNaseH_sf"/>
</dbReference>
<feature type="compositionally biased region" description="Basic and acidic residues" evidence="1">
    <location>
        <begin position="383"/>
        <end position="426"/>
    </location>
</feature>
<evidence type="ECO:0000313" key="3">
    <source>
        <dbReference type="Proteomes" id="UP001148838"/>
    </source>
</evidence>
<dbReference type="Gene3D" id="3.30.420.10">
    <property type="entry name" value="Ribonuclease H-like superfamily/Ribonuclease H"/>
    <property type="match status" value="1"/>
</dbReference>
<organism evidence="2 3">
    <name type="scientific">Periplaneta americana</name>
    <name type="common">American cockroach</name>
    <name type="synonym">Blatta americana</name>
    <dbReference type="NCBI Taxonomy" id="6978"/>
    <lineage>
        <taxon>Eukaryota</taxon>
        <taxon>Metazoa</taxon>
        <taxon>Ecdysozoa</taxon>
        <taxon>Arthropoda</taxon>
        <taxon>Hexapoda</taxon>
        <taxon>Insecta</taxon>
        <taxon>Pterygota</taxon>
        <taxon>Neoptera</taxon>
        <taxon>Polyneoptera</taxon>
        <taxon>Dictyoptera</taxon>
        <taxon>Blattodea</taxon>
        <taxon>Blattoidea</taxon>
        <taxon>Blattidae</taxon>
        <taxon>Blattinae</taxon>
        <taxon>Periplaneta</taxon>
    </lineage>
</organism>
<dbReference type="PANTHER" id="PTHR46114:SF1">
    <property type="entry name" value="ZAD DOMAIN-CONTAINING PROTEIN"/>
    <property type="match status" value="1"/>
</dbReference>
<dbReference type="EMBL" id="JAJSOF020000015">
    <property type="protein sequence ID" value="KAJ4441045.1"/>
    <property type="molecule type" value="Genomic_DNA"/>
</dbReference>
<comment type="caution">
    <text evidence="2">The sequence shown here is derived from an EMBL/GenBank/DDBJ whole genome shotgun (WGS) entry which is preliminary data.</text>
</comment>
<name>A0ABQ8T5T6_PERAM</name>
<dbReference type="PANTHER" id="PTHR46114">
    <property type="entry name" value="APPLE DOMAIN-CONTAINING PROTEIN"/>
    <property type="match status" value="1"/>
</dbReference>
<evidence type="ECO:0000313" key="2">
    <source>
        <dbReference type="EMBL" id="KAJ4441045.1"/>
    </source>
</evidence>
<feature type="region of interest" description="Disordered" evidence="1">
    <location>
        <begin position="383"/>
        <end position="436"/>
    </location>
</feature>
<protein>
    <recommendedName>
        <fullName evidence="4">Reverse transcriptase domain-containing protein</fullName>
    </recommendedName>
</protein>
<reference evidence="2 3" key="1">
    <citation type="journal article" date="2022" name="Allergy">
        <title>Genome assembly and annotation of Periplaneta americana reveal a comprehensive cockroach allergen profile.</title>
        <authorList>
            <person name="Wang L."/>
            <person name="Xiong Q."/>
            <person name="Saelim N."/>
            <person name="Wang L."/>
            <person name="Nong W."/>
            <person name="Wan A.T."/>
            <person name="Shi M."/>
            <person name="Liu X."/>
            <person name="Cao Q."/>
            <person name="Hui J.H.L."/>
            <person name="Sookrung N."/>
            <person name="Leung T.F."/>
            <person name="Tungtrongchitr A."/>
            <person name="Tsui S.K.W."/>
        </authorList>
    </citation>
    <scope>NUCLEOTIDE SEQUENCE [LARGE SCALE GENOMIC DNA]</scope>
    <source>
        <strain evidence="2">PWHHKU_190912</strain>
    </source>
</reference>
<dbReference type="Proteomes" id="UP001148838">
    <property type="component" value="Unassembled WGS sequence"/>
</dbReference>
<keyword evidence="3" id="KW-1185">Reference proteome</keyword>
<evidence type="ECO:0000256" key="1">
    <source>
        <dbReference type="SAM" id="MobiDB-lite"/>
    </source>
</evidence>
<gene>
    <name evidence="2" type="ORF">ANN_10894</name>
</gene>
<accession>A0ABQ8T5T6</accession>
<evidence type="ECO:0008006" key="4">
    <source>
        <dbReference type="Google" id="ProtNLM"/>
    </source>
</evidence>